<evidence type="ECO:0000313" key="3">
    <source>
        <dbReference type="Proteomes" id="UP000765509"/>
    </source>
</evidence>
<gene>
    <name evidence="2" type="ORF">O181_096919</name>
</gene>
<evidence type="ECO:0000313" key="2">
    <source>
        <dbReference type="EMBL" id="MBW0557204.1"/>
    </source>
</evidence>
<proteinExistence type="predicted"/>
<feature type="compositionally biased region" description="Basic and acidic residues" evidence="1">
    <location>
        <begin position="1"/>
        <end position="13"/>
    </location>
</feature>
<accession>A0A9Q3J7Y6</accession>
<evidence type="ECO:0000256" key="1">
    <source>
        <dbReference type="SAM" id="MobiDB-lite"/>
    </source>
</evidence>
<dbReference type="Proteomes" id="UP000765509">
    <property type="component" value="Unassembled WGS sequence"/>
</dbReference>
<dbReference type="EMBL" id="AVOT02064969">
    <property type="protein sequence ID" value="MBW0557204.1"/>
    <property type="molecule type" value="Genomic_DNA"/>
</dbReference>
<dbReference type="AlphaFoldDB" id="A0A9Q3J7Y6"/>
<organism evidence="2 3">
    <name type="scientific">Austropuccinia psidii MF-1</name>
    <dbReference type="NCBI Taxonomy" id="1389203"/>
    <lineage>
        <taxon>Eukaryota</taxon>
        <taxon>Fungi</taxon>
        <taxon>Dikarya</taxon>
        <taxon>Basidiomycota</taxon>
        <taxon>Pucciniomycotina</taxon>
        <taxon>Pucciniomycetes</taxon>
        <taxon>Pucciniales</taxon>
        <taxon>Sphaerophragmiaceae</taxon>
        <taxon>Austropuccinia</taxon>
    </lineage>
</organism>
<protein>
    <submittedName>
        <fullName evidence="2">Uncharacterized protein</fullName>
    </submittedName>
</protein>
<keyword evidence="3" id="KW-1185">Reference proteome</keyword>
<feature type="region of interest" description="Disordered" evidence="1">
    <location>
        <begin position="1"/>
        <end position="29"/>
    </location>
</feature>
<sequence>MEADRRKNCKFSEWEPGFSTPDSDNTETERKETPILGITFSEQHNEFFSSVTKAYAKYKQCSISLQLLQQKYRSPELESKVGPWLRDYKDNKCFLKDGLL</sequence>
<reference evidence="2" key="1">
    <citation type="submission" date="2021-03" db="EMBL/GenBank/DDBJ databases">
        <title>Draft genome sequence of rust myrtle Austropuccinia psidii MF-1, a brazilian biotype.</title>
        <authorList>
            <person name="Quecine M.C."/>
            <person name="Pachon D.M.R."/>
            <person name="Bonatelli M.L."/>
            <person name="Correr F.H."/>
            <person name="Franceschini L.M."/>
            <person name="Leite T.F."/>
            <person name="Margarido G.R.A."/>
            <person name="Almeida C.A."/>
            <person name="Ferrarezi J.A."/>
            <person name="Labate C.A."/>
        </authorList>
    </citation>
    <scope>NUCLEOTIDE SEQUENCE</scope>
    <source>
        <strain evidence="2">MF-1</strain>
    </source>
</reference>
<name>A0A9Q3J7Y6_9BASI</name>
<comment type="caution">
    <text evidence="2">The sequence shown here is derived from an EMBL/GenBank/DDBJ whole genome shotgun (WGS) entry which is preliminary data.</text>
</comment>